<feature type="domain" description="CheR-type methyltransferase" evidence="1">
    <location>
        <begin position="105"/>
        <end position="382"/>
    </location>
</feature>
<dbReference type="PANTHER" id="PTHR24422:SF8">
    <property type="entry name" value="CHEMOTAXIS PROTEIN"/>
    <property type="match status" value="1"/>
</dbReference>
<evidence type="ECO:0000259" key="1">
    <source>
        <dbReference type="PROSITE" id="PS50123"/>
    </source>
</evidence>
<dbReference type="PROSITE" id="PS50123">
    <property type="entry name" value="CHER"/>
    <property type="match status" value="1"/>
</dbReference>
<organism evidence="2 3">
    <name type="scientific">Geosporobacter ferrireducens</name>
    <dbReference type="NCBI Taxonomy" id="1424294"/>
    <lineage>
        <taxon>Bacteria</taxon>
        <taxon>Bacillati</taxon>
        <taxon>Bacillota</taxon>
        <taxon>Clostridia</taxon>
        <taxon>Peptostreptococcales</taxon>
        <taxon>Thermotaleaceae</taxon>
        <taxon>Geosporobacter</taxon>
    </lineage>
</organism>
<dbReference type="AlphaFoldDB" id="A0A1D8GIM0"/>
<gene>
    <name evidence="2" type="ORF">Gferi_15045</name>
</gene>
<evidence type="ECO:0000313" key="3">
    <source>
        <dbReference type="Proteomes" id="UP000095743"/>
    </source>
</evidence>
<protein>
    <submittedName>
        <fullName evidence="2">Chemotaxis protein CheR</fullName>
    </submittedName>
</protein>
<dbReference type="STRING" id="1424294.Gferi_15045"/>
<dbReference type="OrthoDB" id="9816309at2"/>
<dbReference type="GO" id="GO:0008757">
    <property type="term" value="F:S-adenosylmethionine-dependent methyltransferase activity"/>
    <property type="evidence" value="ECO:0007669"/>
    <property type="project" value="InterPro"/>
</dbReference>
<dbReference type="PANTHER" id="PTHR24422">
    <property type="entry name" value="CHEMOTAXIS PROTEIN METHYLTRANSFERASE"/>
    <property type="match status" value="1"/>
</dbReference>
<dbReference type="RefSeq" id="WP_069977911.1">
    <property type="nucleotide sequence ID" value="NZ_CP017269.1"/>
</dbReference>
<name>A0A1D8GIM0_9FIRM</name>
<accession>A0A1D8GIM0</accession>
<dbReference type="InterPro" id="IPR050903">
    <property type="entry name" value="Bact_Chemotaxis_MeTrfase"/>
</dbReference>
<proteinExistence type="predicted"/>
<dbReference type="InterPro" id="IPR029063">
    <property type="entry name" value="SAM-dependent_MTases_sf"/>
</dbReference>
<dbReference type="PRINTS" id="PR00996">
    <property type="entry name" value="CHERMTFRASE"/>
</dbReference>
<dbReference type="KEGG" id="gfe:Gferi_15045"/>
<keyword evidence="3" id="KW-1185">Reference proteome</keyword>
<dbReference type="Gene3D" id="3.40.50.150">
    <property type="entry name" value="Vaccinia Virus protein VP39"/>
    <property type="match status" value="1"/>
</dbReference>
<dbReference type="SMART" id="SM00138">
    <property type="entry name" value="MeTrc"/>
    <property type="match status" value="1"/>
</dbReference>
<dbReference type="Pfam" id="PF01739">
    <property type="entry name" value="CheR"/>
    <property type="match status" value="1"/>
</dbReference>
<reference evidence="2 3" key="1">
    <citation type="submission" date="2016-09" db="EMBL/GenBank/DDBJ databases">
        <title>Genomic analysis reveals versatility of anaerobic energy metabolism of Geosporobacter ferrireducens IRF9 of phylum Firmicutes.</title>
        <authorList>
            <person name="Kim S.-J."/>
        </authorList>
    </citation>
    <scope>NUCLEOTIDE SEQUENCE [LARGE SCALE GENOMIC DNA]</scope>
    <source>
        <strain evidence="2 3">IRF9</strain>
    </source>
</reference>
<evidence type="ECO:0000313" key="2">
    <source>
        <dbReference type="EMBL" id="AOT70775.1"/>
    </source>
</evidence>
<sequence length="384" mass="45292">MNINIHYDGKGIRHMAIIGELDTREKIQQLLSHMEQNIEETHITFFDSSILHWSIIEKLYALQKHKRSRVFVLKPYLYAYLSKIGIRSYYVAQEPEGCKKESEVTTRNSKALYAQQVMDFLTAIYDQYGYDYTQYQIDSIMRRIKLCMLKENIQSFEVFKRVVLENEEVFERLFLDFSINITDFFRDPEVFAAIRDKILPYLDSFHHIKIWCAGCSTGQEAYSLAIMLDELNMLNKTQIYATDINPFVVEEAENGLYPLAGIENNIRNYRNAKGSKSFMKYFKVKETYMEIDVRLKKSILFFQHSLVNSGSINEFQLILCRNVLIYFSPDLQKNILKNFYCSLNQNGFLILGKREGILNNGGHQYFCNYDPENRMFRRRALKEA</sequence>
<dbReference type="EMBL" id="CP017269">
    <property type="protein sequence ID" value="AOT70775.1"/>
    <property type="molecule type" value="Genomic_DNA"/>
</dbReference>
<dbReference type="InterPro" id="IPR000780">
    <property type="entry name" value="CheR_MeTrfase"/>
</dbReference>
<dbReference type="SUPFAM" id="SSF53335">
    <property type="entry name" value="S-adenosyl-L-methionine-dependent methyltransferases"/>
    <property type="match status" value="1"/>
</dbReference>
<dbReference type="Proteomes" id="UP000095743">
    <property type="component" value="Chromosome"/>
</dbReference>
<dbReference type="InterPro" id="IPR022642">
    <property type="entry name" value="CheR_C"/>
</dbReference>